<evidence type="ECO:0000256" key="1">
    <source>
        <dbReference type="ARBA" id="ARBA00008007"/>
    </source>
</evidence>
<organism evidence="3 4">
    <name type="scientific">Conexibacter stalactiti</name>
    <dbReference type="NCBI Taxonomy" id="1940611"/>
    <lineage>
        <taxon>Bacteria</taxon>
        <taxon>Bacillati</taxon>
        <taxon>Actinomycetota</taxon>
        <taxon>Thermoleophilia</taxon>
        <taxon>Solirubrobacterales</taxon>
        <taxon>Conexibacteraceae</taxon>
        <taxon>Conexibacter</taxon>
    </lineage>
</organism>
<dbReference type="Pfam" id="PF18912">
    <property type="entry name" value="DZR_2"/>
    <property type="match status" value="1"/>
</dbReference>
<dbReference type="InterPro" id="IPR044005">
    <property type="entry name" value="DZR_2"/>
</dbReference>
<dbReference type="PANTHER" id="PTHR47505:SF1">
    <property type="entry name" value="DNA UTILIZATION PROTEIN YHGH"/>
    <property type="match status" value="1"/>
</dbReference>
<reference evidence="4" key="1">
    <citation type="submission" date="2023-07" db="EMBL/GenBank/DDBJ databases">
        <title>Conexibacter stalactiti sp. nov., isolated from stalactites in a lava cave and emended description of the genus Conexibacter.</title>
        <authorList>
            <person name="Lee S.D."/>
        </authorList>
    </citation>
    <scope>NUCLEOTIDE SEQUENCE [LARGE SCALE GENOMIC DNA]</scope>
    <source>
        <strain evidence="4">KCTC 39840</strain>
    </source>
</reference>
<dbReference type="EMBL" id="JAWSTH010000180">
    <property type="protein sequence ID" value="MDW5598780.1"/>
    <property type="molecule type" value="Genomic_DNA"/>
</dbReference>
<feature type="non-terminal residue" evidence="3">
    <location>
        <position position="1"/>
    </location>
</feature>
<gene>
    <name evidence="3" type="ORF">R7226_30755</name>
</gene>
<evidence type="ECO:0000313" key="3">
    <source>
        <dbReference type="EMBL" id="MDW5598780.1"/>
    </source>
</evidence>
<dbReference type="InterPro" id="IPR000836">
    <property type="entry name" value="PRTase_dom"/>
</dbReference>
<comment type="caution">
    <text evidence="3">The sequence shown here is derived from an EMBL/GenBank/DDBJ whole genome shotgun (WGS) entry which is preliminary data.</text>
</comment>
<dbReference type="InterPro" id="IPR029057">
    <property type="entry name" value="PRTase-like"/>
</dbReference>
<reference evidence="3 4" key="2">
    <citation type="submission" date="2023-10" db="EMBL/GenBank/DDBJ databases">
        <authorList>
            <person name="Han X.F."/>
        </authorList>
    </citation>
    <scope>NUCLEOTIDE SEQUENCE [LARGE SCALE GENOMIC DNA]</scope>
    <source>
        <strain evidence="3 4">KCTC 39840</strain>
    </source>
</reference>
<name>A0ABU4HZQ2_9ACTN</name>
<dbReference type="CDD" id="cd06223">
    <property type="entry name" value="PRTases_typeI"/>
    <property type="match status" value="1"/>
</dbReference>
<dbReference type="SUPFAM" id="SSF53271">
    <property type="entry name" value="PRTase-like"/>
    <property type="match status" value="1"/>
</dbReference>
<evidence type="ECO:0000259" key="2">
    <source>
        <dbReference type="Pfam" id="PF18912"/>
    </source>
</evidence>
<feature type="domain" description="Double zinc ribbon" evidence="2">
    <location>
        <begin position="23"/>
        <end position="76"/>
    </location>
</feature>
<protein>
    <submittedName>
        <fullName evidence="3">ComF family protein</fullName>
    </submittedName>
</protein>
<dbReference type="InterPro" id="IPR051910">
    <property type="entry name" value="ComF/GntX_DNA_util-trans"/>
</dbReference>
<dbReference type="PANTHER" id="PTHR47505">
    <property type="entry name" value="DNA UTILIZATION PROTEIN YHGH"/>
    <property type="match status" value="1"/>
</dbReference>
<proteinExistence type="inferred from homology"/>
<keyword evidence="4" id="KW-1185">Reference proteome</keyword>
<dbReference type="RefSeq" id="WP_318601363.1">
    <property type="nucleotide sequence ID" value="NZ_JAWSTH010000180.1"/>
</dbReference>
<sequence>PPVAREPRRPPVADLLLRARDELLAALAPPACAACRTPLTAAHAVICDACRAQLPWLPRERCPRCALPRPCGERCPAHDAAFAAAWAPLAHDGPARALVAALKFRGALPLAELMAAQIAAGAPAELLREVALVPVPLHPARHRRRGFDQAARIAEALARRLALPVASCLRRAGPATRQLGASRATRLAAGRLTLRVAGPVPPRVLLVDDVHTTGATFEACARALRAAGAEHVAAVAYARTLAR</sequence>
<accession>A0ABU4HZQ2</accession>
<dbReference type="Gene3D" id="3.40.50.2020">
    <property type="match status" value="1"/>
</dbReference>
<comment type="similarity">
    <text evidence="1">Belongs to the ComF/GntX family.</text>
</comment>
<dbReference type="Proteomes" id="UP001284601">
    <property type="component" value="Unassembled WGS sequence"/>
</dbReference>
<evidence type="ECO:0000313" key="4">
    <source>
        <dbReference type="Proteomes" id="UP001284601"/>
    </source>
</evidence>